<evidence type="ECO:0000313" key="4">
    <source>
        <dbReference type="EMBL" id="OGK31610.1"/>
    </source>
</evidence>
<keyword evidence="1" id="KW-0413">Isomerase</keyword>
<dbReference type="Gene3D" id="3.30.70.1560">
    <property type="entry name" value="Alpha-L RNA-binding motif"/>
    <property type="match status" value="1"/>
</dbReference>
<dbReference type="InterPro" id="IPR000748">
    <property type="entry name" value="PsdUridine_synth_RsuA/RluB/E/F"/>
</dbReference>
<dbReference type="Gene3D" id="3.30.70.580">
    <property type="entry name" value="Pseudouridine synthase I, catalytic domain, N-terminal subdomain"/>
    <property type="match status" value="1"/>
</dbReference>
<dbReference type="InterPro" id="IPR050343">
    <property type="entry name" value="RsuA_PseudoU_synthase"/>
</dbReference>
<dbReference type="PANTHER" id="PTHR47683:SF2">
    <property type="entry name" value="RNA-BINDING S4 DOMAIN-CONTAINING PROTEIN"/>
    <property type="match status" value="1"/>
</dbReference>
<dbReference type="EMBL" id="MFZT01000013">
    <property type="protein sequence ID" value="OGK31610.1"/>
    <property type="molecule type" value="Genomic_DNA"/>
</dbReference>
<dbReference type="GO" id="GO:0000455">
    <property type="term" value="P:enzyme-directed rRNA pseudouridine synthesis"/>
    <property type="evidence" value="ECO:0007669"/>
    <property type="project" value="UniProtKB-ARBA"/>
</dbReference>
<organism evidence="4 5">
    <name type="scientific">Candidatus Roizmanbacteria bacterium RIFCSPHIGHO2_02_FULL_43_11</name>
    <dbReference type="NCBI Taxonomy" id="1802043"/>
    <lineage>
        <taxon>Bacteria</taxon>
        <taxon>Candidatus Roizmaniibacteriota</taxon>
    </lineage>
</organism>
<dbReference type="GO" id="GO:0120159">
    <property type="term" value="F:rRNA pseudouridine synthase activity"/>
    <property type="evidence" value="ECO:0007669"/>
    <property type="project" value="UniProtKB-ARBA"/>
</dbReference>
<dbReference type="CDD" id="cd00165">
    <property type="entry name" value="S4"/>
    <property type="match status" value="1"/>
</dbReference>
<dbReference type="PROSITE" id="PS50889">
    <property type="entry name" value="S4"/>
    <property type="match status" value="1"/>
</dbReference>
<dbReference type="GO" id="GO:0003723">
    <property type="term" value="F:RNA binding"/>
    <property type="evidence" value="ECO:0007669"/>
    <property type="project" value="UniProtKB-KW"/>
</dbReference>
<dbReference type="Pfam" id="PF00849">
    <property type="entry name" value="PseudoU_synth_2"/>
    <property type="match status" value="1"/>
</dbReference>
<dbReference type="CDD" id="cd02870">
    <property type="entry name" value="PseudoU_synth_RsuA_like"/>
    <property type="match status" value="1"/>
</dbReference>
<protein>
    <recommendedName>
        <fullName evidence="3">RNA-binding S4 domain-containing protein</fullName>
    </recommendedName>
</protein>
<sequence>MRINQFLSQAGIASRRGADELIKKGSVRLNGKILLTLGTSINTLNDVVEIKLDNGMWEGVSISSDKITYALYKPRGYVTSTRKQGRAPIITSLLPREPRVFPIGRLDKESEGLILCTNDGEFAVSLTHPRSHVPKKYRVHCTIPRNYTENILKSKLGRIAKGVKLDNKRTLSSNITLVRYLRPGMIELEITLREGRNRQIRRMLGKIDLEVIRLIRTDIGNVSISDLQLSEGKWVELTGPQKSLL</sequence>
<proteinExistence type="predicted"/>
<evidence type="ECO:0000313" key="5">
    <source>
        <dbReference type="Proteomes" id="UP000178098"/>
    </source>
</evidence>
<dbReference type="Pfam" id="PF01479">
    <property type="entry name" value="S4"/>
    <property type="match status" value="1"/>
</dbReference>
<dbReference type="InterPro" id="IPR006145">
    <property type="entry name" value="PsdUridine_synth_RsuA/RluA"/>
</dbReference>
<comment type="caution">
    <text evidence="4">The sequence shown here is derived from an EMBL/GenBank/DDBJ whole genome shotgun (WGS) entry which is preliminary data.</text>
</comment>
<dbReference type="InterPro" id="IPR002942">
    <property type="entry name" value="S4_RNA-bd"/>
</dbReference>
<dbReference type="InterPro" id="IPR020103">
    <property type="entry name" value="PsdUridine_synth_cat_dom_sf"/>
</dbReference>
<evidence type="ECO:0000259" key="3">
    <source>
        <dbReference type="SMART" id="SM00363"/>
    </source>
</evidence>
<reference evidence="4 5" key="1">
    <citation type="journal article" date="2016" name="Nat. Commun.">
        <title>Thousands of microbial genomes shed light on interconnected biogeochemical processes in an aquifer system.</title>
        <authorList>
            <person name="Anantharaman K."/>
            <person name="Brown C.T."/>
            <person name="Hug L.A."/>
            <person name="Sharon I."/>
            <person name="Castelle C.J."/>
            <person name="Probst A.J."/>
            <person name="Thomas B.C."/>
            <person name="Singh A."/>
            <person name="Wilkins M.J."/>
            <person name="Karaoz U."/>
            <person name="Brodie E.L."/>
            <person name="Williams K.H."/>
            <person name="Hubbard S.S."/>
            <person name="Banfield J.F."/>
        </authorList>
    </citation>
    <scope>NUCLEOTIDE SEQUENCE [LARGE SCALE GENOMIC DNA]</scope>
</reference>
<dbReference type="Gene3D" id="3.10.290.10">
    <property type="entry name" value="RNA-binding S4 domain"/>
    <property type="match status" value="1"/>
</dbReference>
<gene>
    <name evidence="4" type="ORF">A3D08_03420</name>
</gene>
<dbReference type="NCBIfam" id="TIGR00093">
    <property type="entry name" value="pseudouridine synthase"/>
    <property type="match status" value="1"/>
</dbReference>
<dbReference type="SMART" id="SM00363">
    <property type="entry name" value="S4"/>
    <property type="match status" value="1"/>
</dbReference>
<dbReference type="InterPro" id="IPR036986">
    <property type="entry name" value="S4_RNA-bd_sf"/>
</dbReference>
<feature type="domain" description="RNA-binding S4" evidence="3">
    <location>
        <begin position="1"/>
        <end position="68"/>
    </location>
</feature>
<dbReference type="SUPFAM" id="SSF55120">
    <property type="entry name" value="Pseudouridine synthase"/>
    <property type="match status" value="1"/>
</dbReference>
<accession>A0A1F7HK62</accession>
<dbReference type="AlphaFoldDB" id="A0A1F7HK62"/>
<dbReference type="PANTHER" id="PTHR47683">
    <property type="entry name" value="PSEUDOURIDINE SYNTHASE FAMILY PROTEIN-RELATED"/>
    <property type="match status" value="1"/>
</dbReference>
<dbReference type="SUPFAM" id="SSF55174">
    <property type="entry name" value="Alpha-L RNA-binding motif"/>
    <property type="match status" value="1"/>
</dbReference>
<name>A0A1F7HK62_9BACT</name>
<dbReference type="InterPro" id="IPR042092">
    <property type="entry name" value="PsdUridine_s_RsuA/RluB/E/F_cat"/>
</dbReference>
<dbReference type="Proteomes" id="UP000178098">
    <property type="component" value="Unassembled WGS sequence"/>
</dbReference>
<dbReference type="InterPro" id="IPR020094">
    <property type="entry name" value="TruA/RsuA/RluB/E/F_N"/>
</dbReference>
<evidence type="ECO:0000256" key="2">
    <source>
        <dbReference type="PROSITE-ProRule" id="PRU00182"/>
    </source>
</evidence>
<keyword evidence="2" id="KW-0694">RNA-binding</keyword>
<evidence type="ECO:0000256" key="1">
    <source>
        <dbReference type="ARBA" id="ARBA00023235"/>
    </source>
</evidence>